<reference evidence="2 3" key="1">
    <citation type="submission" date="2024-11" db="EMBL/GenBank/DDBJ databases">
        <title>Chromosome-level genome assembly of Eucalyptus globulus Labill. provides insights into its genome evolution.</title>
        <authorList>
            <person name="Li X."/>
        </authorList>
    </citation>
    <scope>NUCLEOTIDE SEQUENCE [LARGE SCALE GENOMIC DNA]</scope>
    <source>
        <strain evidence="2">CL2024</strain>
        <tissue evidence="2">Fresh tender leaves</tissue>
    </source>
</reference>
<accession>A0ABD3JXC7</accession>
<dbReference type="AlphaFoldDB" id="A0ABD3JXC7"/>
<evidence type="ECO:0000313" key="3">
    <source>
        <dbReference type="Proteomes" id="UP001634007"/>
    </source>
</evidence>
<proteinExistence type="predicted"/>
<evidence type="ECO:0008006" key="4">
    <source>
        <dbReference type="Google" id="ProtNLM"/>
    </source>
</evidence>
<keyword evidence="1" id="KW-0472">Membrane</keyword>
<sequence>MEAQWQQQQQHQHRDRSAESNREFEAKQIVAYCLCGLALCALAVVVVLLLSLFEGDPPVVHVASLSLSLSSVPAPPSPSPSVVSGNWSVALSVKNNGRWCRLGWDHAQVMLFYGREFVAGTLLEKFSVAPKGEGTLEMTDGRVAAFSRDVGEWAAQAMAKDREDGGVMELTVSLLYHDDGSRYWLGWDRFVCHGLKVGFSSQNQSQVGSLLSNSTHKCT</sequence>
<comment type="caution">
    <text evidence="2">The sequence shown here is derived from an EMBL/GenBank/DDBJ whole genome shotgun (WGS) entry which is preliminary data.</text>
</comment>
<evidence type="ECO:0000256" key="1">
    <source>
        <dbReference type="SAM" id="Phobius"/>
    </source>
</evidence>
<keyword evidence="1" id="KW-1133">Transmembrane helix</keyword>
<dbReference type="EMBL" id="JBJKBG010000007">
    <property type="protein sequence ID" value="KAL3730072.1"/>
    <property type="molecule type" value="Genomic_DNA"/>
</dbReference>
<name>A0ABD3JXC7_EUCGL</name>
<keyword evidence="3" id="KW-1185">Reference proteome</keyword>
<evidence type="ECO:0000313" key="2">
    <source>
        <dbReference type="EMBL" id="KAL3730072.1"/>
    </source>
</evidence>
<dbReference type="Proteomes" id="UP001634007">
    <property type="component" value="Unassembled WGS sequence"/>
</dbReference>
<gene>
    <name evidence="2" type="ORF">ACJRO7_027128</name>
</gene>
<protein>
    <recommendedName>
        <fullName evidence="4">Late embryogenesis abundant protein LEA-2 subgroup domain-containing protein</fullName>
    </recommendedName>
</protein>
<feature type="transmembrane region" description="Helical" evidence="1">
    <location>
        <begin position="29"/>
        <end position="53"/>
    </location>
</feature>
<keyword evidence="1" id="KW-0812">Transmembrane</keyword>
<organism evidence="2 3">
    <name type="scientific">Eucalyptus globulus</name>
    <name type="common">Tasmanian blue gum</name>
    <dbReference type="NCBI Taxonomy" id="34317"/>
    <lineage>
        <taxon>Eukaryota</taxon>
        <taxon>Viridiplantae</taxon>
        <taxon>Streptophyta</taxon>
        <taxon>Embryophyta</taxon>
        <taxon>Tracheophyta</taxon>
        <taxon>Spermatophyta</taxon>
        <taxon>Magnoliopsida</taxon>
        <taxon>eudicotyledons</taxon>
        <taxon>Gunneridae</taxon>
        <taxon>Pentapetalae</taxon>
        <taxon>rosids</taxon>
        <taxon>malvids</taxon>
        <taxon>Myrtales</taxon>
        <taxon>Myrtaceae</taxon>
        <taxon>Myrtoideae</taxon>
        <taxon>Eucalypteae</taxon>
        <taxon>Eucalyptus</taxon>
    </lineage>
</organism>